<evidence type="ECO:0000259" key="1">
    <source>
        <dbReference type="Pfam" id="PF00501"/>
    </source>
</evidence>
<dbReference type="Pfam" id="PF00501">
    <property type="entry name" value="AMP-binding"/>
    <property type="match status" value="1"/>
</dbReference>
<dbReference type="EMBL" id="CP002353">
    <property type="protein sequence ID" value="ADV61633.1"/>
    <property type="molecule type" value="Genomic_DNA"/>
</dbReference>
<dbReference type="AlphaFoldDB" id="E8R446"/>
<dbReference type="PROSITE" id="PS00455">
    <property type="entry name" value="AMP_BINDING"/>
    <property type="match status" value="1"/>
</dbReference>
<dbReference type="eggNOG" id="COG0318">
    <property type="taxonomic scope" value="Bacteria"/>
</dbReference>
<dbReference type="RefSeq" id="WP_013563922.1">
    <property type="nucleotide sequence ID" value="NC_014962.1"/>
</dbReference>
<dbReference type="InterPro" id="IPR020845">
    <property type="entry name" value="AMP-binding_CS"/>
</dbReference>
<evidence type="ECO:0000313" key="2">
    <source>
        <dbReference type="EMBL" id="ADV61633.1"/>
    </source>
</evidence>
<dbReference type="Proteomes" id="UP000008631">
    <property type="component" value="Chromosome"/>
</dbReference>
<dbReference type="Gene3D" id="3.30.300.30">
    <property type="match status" value="1"/>
</dbReference>
<dbReference type="PANTHER" id="PTHR43767:SF10">
    <property type="entry name" value="SURFACTIN SYNTHASE SUBUNIT 1"/>
    <property type="match status" value="1"/>
</dbReference>
<dbReference type="InParanoid" id="E8R446"/>
<dbReference type="HOGENOM" id="CLU_000022_59_8_0"/>
<dbReference type="STRING" id="575540.Isop_1045"/>
<feature type="domain" description="AMP-dependent synthetase/ligase" evidence="1">
    <location>
        <begin position="44"/>
        <end position="413"/>
    </location>
</feature>
<dbReference type="InterPro" id="IPR050237">
    <property type="entry name" value="ATP-dep_AMP-bd_enzyme"/>
</dbReference>
<dbReference type="InterPro" id="IPR000873">
    <property type="entry name" value="AMP-dep_synth/lig_dom"/>
</dbReference>
<protein>
    <submittedName>
        <fullName evidence="2">AMP-dependent synthetase and ligase</fullName>
    </submittedName>
</protein>
<accession>E8R446</accession>
<dbReference type="GO" id="GO:0016874">
    <property type="term" value="F:ligase activity"/>
    <property type="evidence" value="ECO:0007669"/>
    <property type="project" value="UniProtKB-KW"/>
</dbReference>
<dbReference type="OrthoDB" id="9757771at2"/>
<dbReference type="SUPFAM" id="SSF56801">
    <property type="entry name" value="Acetyl-CoA synthetase-like"/>
    <property type="match status" value="1"/>
</dbReference>
<keyword evidence="3" id="KW-1185">Reference proteome</keyword>
<evidence type="ECO:0000313" key="3">
    <source>
        <dbReference type="Proteomes" id="UP000008631"/>
    </source>
</evidence>
<reference key="1">
    <citation type="submission" date="2010-11" db="EMBL/GenBank/DDBJ databases">
        <title>The complete sequence of chromosome of Isophaera pallida ATCC 43644.</title>
        <authorList>
            <consortium name="US DOE Joint Genome Institute (JGI-PGF)"/>
            <person name="Lucas S."/>
            <person name="Copeland A."/>
            <person name="Lapidus A."/>
            <person name="Bruce D."/>
            <person name="Goodwin L."/>
            <person name="Pitluck S."/>
            <person name="Kyrpides N."/>
            <person name="Mavromatis K."/>
            <person name="Pagani I."/>
            <person name="Ivanova N."/>
            <person name="Saunders E."/>
            <person name="Brettin T."/>
            <person name="Detter J.C."/>
            <person name="Han C."/>
            <person name="Tapia R."/>
            <person name="Land M."/>
            <person name="Hauser L."/>
            <person name="Markowitz V."/>
            <person name="Cheng J.-F."/>
            <person name="Hugenholtz P."/>
            <person name="Woyke T."/>
            <person name="Wu D."/>
            <person name="Eisen J.A."/>
        </authorList>
    </citation>
    <scope>NUCLEOTIDE SEQUENCE</scope>
    <source>
        <strain>ATCC 43644</strain>
    </source>
</reference>
<proteinExistence type="predicted"/>
<dbReference type="PANTHER" id="PTHR43767">
    <property type="entry name" value="LONG-CHAIN-FATTY-ACID--COA LIGASE"/>
    <property type="match status" value="1"/>
</dbReference>
<dbReference type="KEGG" id="ipa:Isop_1045"/>
<dbReference type="InterPro" id="IPR045851">
    <property type="entry name" value="AMP-bd_C_sf"/>
</dbReference>
<dbReference type="FunCoup" id="E8R446">
    <property type="interactions" value="102"/>
</dbReference>
<organism evidence="2 3">
    <name type="scientific">Isosphaera pallida (strain ATCC 43644 / DSM 9630 / IS1B)</name>
    <dbReference type="NCBI Taxonomy" id="575540"/>
    <lineage>
        <taxon>Bacteria</taxon>
        <taxon>Pseudomonadati</taxon>
        <taxon>Planctomycetota</taxon>
        <taxon>Planctomycetia</taxon>
        <taxon>Isosphaerales</taxon>
        <taxon>Isosphaeraceae</taxon>
        <taxon>Isosphaera</taxon>
    </lineage>
</organism>
<gene>
    <name evidence="2" type="ordered locus">Isop_1045</name>
</gene>
<name>E8R446_ISOPI</name>
<dbReference type="Gene3D" id="3.40.50.12780">
    <property type="entry name" value="N-terminal domain of ligase-like"/>
    <property type="match status" value="1"/>
</dbReference>
<keyword evidence="2" id="KW-0436">Ligase</keyword>
<reference evidence="2 3" key="2">
    <citation type="journal article" date="2011" name="Stand. Genomic Sci.">
        <title>Complete genome sequence of Isosphaera pallida type strain (IS1B).</title>
        <authorList>
            <consortium name="US DOE Joint Genome Institute (JGI-PGF)"/>
            <person name="Goker M."/>
            <person name="Cleland D."/>
            <person name="Saunders E."/>
            <person name="Lapidus A."/>
            <person name="Nolan M."/>
            <person name="Lucas S."/>
            <person name="Hammon N."/>
            <person name="Deshpande S."/>
            <person name="Cheng J.F."/>
            <person name="Tapia R."/>
            <person name="Han C."/>
            <person name="Goodwin L."/>
            <person name="Pitluck S."/>
            <person name="Liolios K."/>
            <person name="Pagani I."/>
            <person name="Ivanova N."/>
            <person name="Mavromatis K."/>
            <person name="Pati A."/>
            <person name="Chen A."/>
            <person name="Palaniappan K."/>
            <person name="Land M."/>
            <person name="Hauser L."/>
            <person name="Chang Y.J."/>
            <person name="Jeffries C.D."/>
            <person name="Detter J.C."/>
            <person name="Beck B."/>
            <person name="Woyke T."/>
            <person name="Bristow J."/>
            <person name="Eisen J.A."/>
            <person name="Markowitz V."/>
            <person name="Hugenholtz P."/>
            <person name="Kyrpides N.C."/>
            <person name="Klenk H.P."/>
        </authorList>
    </citation>
    <scope>NUCLEOTIDE SEQUENCE [LARGE SCALE GENOMIC DNA]</scope>
    <source>
        <strain evidence="3">ATCC 43644 / DSM 9630 / IS1B</strain>
    </source>
</reference>
<sequence length="565" mass="60968">MNVILASNRPTVSTGSISTDPLVALPDFPASWNSLGGALWSVSKRAATRVAMWDSTGASLTYSELLVRACVLWRALSRRLTAAENVGILMPPLVPSAVANLALNLGGRVPVNLNYTAGAEAVNSAIRQAGITHVVTARKATDRLGFVPDAEPIWLEDLPATITTIDKAWGFFVSKLGAGLASWFLPGLRGNRLDRLATIIFTSGSTGDPKGVMLSHRNILSNVMAVGCHLDFHDDDKLLGVLPFFHSMGTTICLWMALVLGIPVVFHSDPRDARVIGDLIERHELTILLGTPTFMRMYLTRCKPPQLKSLRYLILGAEKLKPELERDIREKLGITPLEGYGCTELSPVVSVNTPFEVTAPDGRTIPGNRVGTVGRPIPGTAVRTIHPETGEPLPPGTEGLVLVKGPQVMMGYLNKPEETAAVLKEGWYNTGDLGLLDADGFLKINDRLSRFSKIAGEMVPHVKVESAIMAVTGRNEQQVAVTGVLDHKRGEKLVVLYVPASDDAEHPVPPLEPEVVVKAIREAGLPNLWVPDPADFFEIDHLPTLGSGKIDLKALKQIARSKAGI</sequence>
<dbReference type="InterPro" id="IPR042099">
    <property type="entry name" value="ANL_N_sf"/>
</dbReference>